<evidence type="ECO:0000256" key="2">
    <source>
        <dbReference type="ARBA" id="ARBA00022840"/>
    </source>
</evidence>
<evidence type="ECO:0000313" key="5">
    <source>
        <dbReference type="EMBL" id="QEG17291.1"/>
    </source>
</evidence>
<name>A0ABX5YNF5_9PLAN</name>
<accession>A0ABX5YNF5</accession>
<keyword evidence="6" id="KW-1185">Reference proteome</keyword>
<sequence>MSDSYFLSLMTRLREQTARATISDKNPSNDALRQFLLRNFEALPGKDASLLSQPVFESLFEYEKNADILSDIDFLHPTLINLLDAPPKDHAERRFPRTERPYKHQIAAWQALKENPARSVIVSTGTASGKTECFLIPILDDLVREWEATRKKQLVGVRALFLYPLNALINSQQERLSAWTAGLKGGVRYCLYNGATPTSCNSADQSARPEQVLSRKNLWDSPPPILVTNATMLEYMLVRSQDRPIIDKSEGKLRWIVLDEAHTYLGSNAAEISLLLRRVMNAFNTDPQNVRFVATSATIGGSGNEKAKNQLQKYLADLAGIDVSQVNVIGGRRITPTLEVPEAKLPLPTMEELKSLDNYEARWSRLAASAEVRGLRNTLGKKALTLPQVSAELNIENDPDFTLQILDACSESPAKKNSSSTLLPLRGHYFLRTTPGVWACCNPECEGRSDELADDSWPFGAVYFDHRKVCQHCNSLVFDVLLCNDCGEVYLGAHEGDENQLFANPWNDETESDDFEIELNDEPSLEDEAQELDAVSVSPAGSTAKQLLCSRAPNDLMTGPVPYDTQTGKLADDDARTASFLFALPEPDTGSLRCVACGGRDSDRWQQFSTIRLGGPFYLGVSIPILLSHAPVHQDQTKKKPFEGRQMISFTDSRQGTARFAVRMQRESEINYVRSFIYHKLWSLAKSVDSAELIRLEGTVASLEKVASTSPELQQLYQEKLQKLNQLKSQQDTPQATIAWSDLSSALAKEPAVEFFIRESTRQRYLSAIHEPNELAEMFLFREFLSRPRRKNSLETLGLASIWFPAIEACDPPEEWLSRRRGKSEWCVFLKLCVDYLVRTNYCSEIRRDYLRWIGVRFRQRELVPPDQDIISRLQVRWPSVRRNRGRASRIMMLLQLVLGLNLENDHDKTLIDVILRAAWRQLTMSDIFNQTTEGYQLNFNKSEIRIATSGYLCPVTRRFLDACIGGISPYHDRRSLATFGLAAEVVMPTLPFPFSRKDGHTVSPDEVSDWLATDSVTQAARNAGVWSQFNDRIVFLSPYFETAEHSGQLSKSRLQFLEKRFRKGMTNLLSCSTTMEMGIDIGGLTSVAMNNAPPGPANWLQRAGRAGRRGITRASTLTLCRELPHGQAVFRNPLWPFTTPIHVPTVSLNSDRIVQRHINALLLGSFIAAESDNATKLECKWFFLPEQELPSRCHRFASWLEETAESCEQIVRGIERLQARTLLQSDSVRRILDHSSRMIQEISTRWSQQRESLWEQLEIVGGAPEQNEQIGSEQAAVLRQLRRHEEEYLLRELVGGGFLPSHGFPLHVLPFVNTSVESIESERQSHLNADSQGREDNQFQYRSYPSRELDVAIREYAPGNRVVIDGLSYQSAGLTLNWQIPPNDSAVKEIQALRWVWWCQSCGSFATSTQRQETCHCGSNEIVNKKYIQPSGFAVDIRRGPNSEDEVRTFVPPTDPRVTCESPWVSLSNPETGQIRYSSDGRVFHHSKGATEYGYAVCLECGRAASETGDAGEGAAIPFDVSGNHERLRTGRKNENTHICSGSDRAFAIQRNLWLGGEDLTDVVQIRLQHPHRERRLMTTSVATSLAIALRTSLAEHLGVESREIGWAVQSSIEDGVNYRDVFLYDAAAGGAGYVAAIPHSFEGLLNRVRENLNSCDCDSACHFCLLDFDTQRSADELDRNALLSWLDDDLMNAIKVPDSYQCFGTATRYESGCIVEGIMAESKRPGLSQICVYLNGQHDAWDLSDWSLYRHLAKLSLSKQGAHISIIVPSSICNQLPWSTLHALTRIAETNEIELIEMPDSMCRVENGYRAAEVCSAGRYVEWAVFEPSVLEAGNRWGIGHPKSPSVRESHNRESHNTVLKNDSQFQEGRKLSLSLIESQKPNQCQIYKAGGELNGEVENLGVAFWGQIQKVAPWITEAMNDGPPLTVEYSDRYLVSPLAVRLLYEVLKELLAGSHGSSKLSIQTMKVDNHPVTGRCLHHNWQNERAQESTLKHVFNHVAKSSVRLLRKNKLAHARTMRIKWPGDRLAVITLDQGMGFAESESQIPFSFHDSPEKQANSIISRQFNVRQYDHEVPIYVAGVE</sequence>
<dbReference type="InterPro" id="IPR011545">
    <property type="entry name" value="DEAD/DEAH_box_helicase_dom"/>
</dbReference>
<dbReference type="Gene3D" id="3.40.50.300">
    <property type="entry name" value="P-loop containing nucleotide triphosphate hydrolases"/>
    <property type="match status" value="2"/>
</dbReference>
<dbReference type="SUPFAM" id="SSF52540">
    <property type="entry name" value="P-loop containing nucleoside triphosphate hydrolases"/>
    <property type="match status" value="2"/>
</dbReference>
<keyword evidence="1" id="KW-0547">Nucleotide-binding</keyword>
<evidence type="ECO:0000259" key="4">
    <source>
        <dbReference type="PROSITE" id="PS51194"/>
    </source>
</evidence>
<evidence type="ECO:0000259" key="3">
    <source>
        <dbReference type="PROSITE" id="PS51192"/>
    </source>
</evidence>
<dbReference type="Pfam" id="PF00271">
    <property type="entry name" value="Helicase_C"/>
    <property type="match status" value="1"/>
</dbReference>
<reference evidence="5 6" key="1">
    <citation type="submission" date="2019-08" db="EMBL/GenBank/DDBJ databases">
        <title>Deep-cultivation of Planctomycetes and their phenomic and genomic characterization uncovers novel biology.</title>
        <authorList>
            <person name="Wiegand S."/>
            <person name="Jogler M."/>
            <person name="Boedeker C."/>
            <person name="Pinto D."/>
            <person name="Vollmers J."/>
            <person name="Rivas-Marin E."/>
            <person name="Kohn T."/>
            <person name="Peeters S.H."/>
            <person name="Heuer A."/>
            <person name="Rast P."/>
            <person name="Oberbeckmann S."/>
            <person name="Bunk B."/>
            <person name="Jeske O."/>
            <person name="Meyerdierks A."/>
            <person name="Storesund J.E."/>
            <person name="Kallscheuer N."/>
            <person name="Luecker S."/>
            <person name="Lage O.M."/>
            <person name="Pohl T."/>
            <person name="Merkel B.J."/>
            <person name="Hornburger P."/>
            <person name="Mueller R.-W."/>
            <person name="Bruemmer F."/>
            <person name="Labrenz M."/>
            <person name="Spormann A.M."/>
            <person name="Op den Camp H."/>
            <person name="Overmann J."/>
            <person name="Amann R."/>
            <person name="Jetten M.S.M."/>
            <person name="Mascher T."/>
            <person name="Medema M.H."/>
            <person name="Devos D.P."/>
            <person name="Kaster A.-K."/>
            <person name="Ovreas L."/>
            <person name="Rohde M."/>
            <person name="Galperin M.Y."/>
            <person name="Jogler C."/>
        </authorList>
    </citation>
    <scope>NUCLEOTIDE SEQUENCE [LARGE SCALE GENOMIC DNA]</scope>
    <source>
        <strain evidence="5 6">DSM 8797</strain>
    </source>
</reference>
<dbReference type="GO" id="GO:0004386">
    <property type="term" value="F:helicase activity"/>
    <property type="evidence" value="ECO:0007669"/>
    <property type="project" value="UniProtKB-KW"/>
</dbReference>
<keyword evidence="5" id="KW-0378">Hydrolase</keyword>
<evidence type="ECO:0000313" key="6">
    <source>
        <dbReference type="Proteomes" id="UP000322887"/>
    </source>
</evidence>
<gene>
    <name evidence="5" type="ORF">GmarT_31710</name>
</gene>
<dbReference type="PROSITE" id="PS51192">
    <property type="entry name" value="HELICASE_ATP_BIND_1"/>
    <property type="match status" value="1"/>
</dbReference>
<dbReference type="SMART" id="SM00487">
    <property type="entry name" value="DEXDc"/>
    <property type="match status" value="1"/>
</dbReference>
<dbReference type="PROSITE" id="PS51194">
    <property type="entry name" value="HELICASE_CTER"/>
    <property type="match status" value="1"/>
</dbReference>
<feature type="domain" description="Helicase C-terminal" evidence="4">
    <location>
        <begin position="976"/>
        <end position="1148"/>
    </location>
</feature>
<protein>
    <submittedName>
        <fullName evidence="5">ATP-dependent helicase Lhr</fullName>
    </submittedName>
</protein>
<dbReference type="InterPro" id="IPR018973">
    <property type="entry name" value="MZB"/>
</dbReference>
<dbReference type="PANTHER" id="PTHR47957">
    <property type="entry name" value="ATP-DEPENDENT HELICASE HRQ1"/>
    <property type="match status" value="1"/>
</dbReference>
<dbReference type="EMBL" id="CP042910">
    <property type="protein sequence ID" value="QEG17291.1"/>
    <property type="molecule type" value="Genomic_DNA"/>
</dbReference>
<dbReference type="SMART" id="SM00490">
    <property type="entry name" value="HELICc"/>
    <property type="match status" value="1"/>
</dbReference>
<dbReference type="Pfam" id="PF09369">
    <property type="entry name" value="MZB"/>
    <property type="match status" value="1"/>
</dbReference>
<organism evidence="5 6">
    <name type="scientific">Gimesia maris</name>
    <dbReference type="NCBI Taxonomy" id="122"/>
    <lineage>
        <taxon>Bacteria</taxon>
        <taxon>Pseudomonadati</taxon>
        <taxon>Planctomycetota</taxon>
        <taxon>Planctomycetia</taxon>
        <taxon>Planctomycetales</taxon>
        <taxon>Planctomycetaceae</taxon>
        <taxon>Gimesia</taxon>
    </lineage>
</organism>
<keyword evidence="2" id="KW-0067">ATP-binding</keyword>
<keyword evidence="5" id="KW-0347">Helicase</keyword>
<dbReference type="InterPro" id="IPR014001">
    <property type="entry name" value="Helicase_ATP-bd"/>
</dbReference>
<evidence type="ECO:0000256" key="1">
    <source>
        <dbReference type="ARBA" id="ARBA00022741"/>
    </source>
</evidence>
<proteinExistence type="predicted"/>
<feature type="domain" description="Helicase ATP-binding" evidence="3">
    <location>
        <begin position="111"/>
        <end position="317"/>
    </location>
</feature>
<dbReference type="PANTHER" id="PTHR47957:SF3">
    <property type="entry name" value="ATP-DEPENDENT HELICASE HRQ1"/>
    <property type="match status" value="1"/>
</dbReference>
<dbReference type="InterPro" id="IPR001650">
    <property type="entry name" value="Helicase_C-like"/>
</dbReference>
<dbReference type="Pfam" id="PF00270">
    <property type="entry name" value="DEAD"/>
    <property type="match status" value="1"/>
</dbReference>
<dbReference type="Proteomes" id="UP000322887">
    <property type="component" value="Chromosome"/>
</dbReference>
<dbReference type="InterPro" id="IPR027417">
    <property type="entry name" value="P-loop_NTPase"/>
</dbReference>